<evidence type="ECO:0000313" key="9">
    <source>
        <dbReference type="Proteomes" id="UP000243081"/>
    </source>
</evidence>
<name>A0A179I5A0_CORDF</name>
<evidence type="ECO:0000259" key="7">
    <source>
        <dbReference type="Pfam" id="PF20649"/>
    </source>
</evidence>
<keyword evidence="4" id="KW-0472">Membrane</keyword>
<evidence type="ECO:0000256" key="3">
    <source>
        <dbReference type="ARBA" id="ARBA00023034"/>
    </source>
</evidence>
<dbReference type="PANTHER" id="PTHR13228">
    <property type="entry name" value="CONSERVED OLIGOMERIC GOLGI COMPLEX COMPONENT 5"/>
    <property type="match status" value="1"/>
</dbReference>
<evidence type="ECO:0000259" key="6">
    <source>
        <dbReference type="Pfam" id="PF10392"/>
    </source>
</evidence>
<dbReference type="EMBL" id="LUKN01003806">
    <property type="protein sequence ID" value="OAQ96899.1"/>
    <property type="molecule type" value="Genomic_DNA"/>
</dbReference>
<evidence type="ECO:0000256" key="5">
    <source>
        <dbReference type="SAM" id="Coils"/>
    </source>
</evidence>
<evidence type="ECO:0000256" key="4">
    <source>
        <dbReference type="ARBA" id="ARBA00023136"/>
    </source>
</evidence>
<comment type="subcellular location">
    <subcellularLocation>
        <location evidence="1">Golgi apparatus membrane</location>
        <topology evidence="1">Peripheral membrane protein</topology>
    </subcellularLocation>
</comment>
<dbReference type="GO" id="GO:0017119">
    <property type="term" value="C:Golgi transport complex"/>
    <property type="evidence" value="ECO:0007669"/>
    <property type="project" value="InterPro"/>
</dbReference>
<feature type="coiled-coil region" evidence="5">
    <location>
        <begin position="99"/>
        <end position="133"/>
    </location>
</feature>
<keyword evidence="9" id="KW-1185">Reference proteome</keyword>
<dbReference type="GO" id="GO:0006891">
    <property type="term" value="P:intra-Golgi vesicle-mediated transport"/>
    <property type="evidence" value="ECO:0007669"/>
    <property type="project" value="InterPro"/>
</dbReference>
<comment type="caution">
    <text evidence="8">The sequence shown here is derived from an EMBL/GenBank/DDBJ whole genome shotgun (WGS) entry which is preliminary data.</text>
</comment>
<dbReference type="PANTHER" id="PTHR13228:SF3">
    <property type="entry name" value="CONSERVED OLIGOMERIC GOLGI COMPLEX SUBUNIT 5"/>
    <property type="match status" value="1"/>
</dbReference>
<reference evidence="8 9" key="1">
    <citation type="submission" date="2016-03" db="EMBL/GenBank/DDBJ databases">
        <title>Fine-scale spatial genetic structure of a fungal parasite of coffee scale insects.</title>
        <authorList>
            <person name="Jackson D."/>
            <person name="Zemenick K.A."/>
            <person name="Malloure B."/>
            <person name="Quandt C.A."/>
            <person name="James T.Y."/>
        </authorList>
    </citation>
    <scope>NUCLEOTIDE SEQUENCE [LARGE SCALE GENOMIC DNA]</scope>
    <source>
        <strain evidence="8 9">UM487</strain>
    </source>
</reference>
<keyword evidence="5" id="KW-0175">Coiled coil</keyword>
<feature type="domain" description="Conserved oligomeric Golgi complex subunit 5 N-terminal" evidence="6">
    <location>
        <begin position="25"/>
        <end position="157"/>
    </location>
</feature>
<keyword evidence="3" id="KW-0333">Golgi apparatus</keyword>
<evidence type="ECO:0000256" key="1">
    <source>
        <dbReference type="ARBA" id="ARBA00004395"/>
    </source>
</evidence>
<feature type="domain" description="Conserved oligomeric Golgi complex subunit 5 helical" evidence="7">
    <location>
        <begin position="202"/>
        <end position="407"/>
    </location>
</feature>
<protein>
    <recommendedName>
        <fullName evidence="2">Conserved oligomeric Golgi complex subunit 5</fullName>
    </recommendedName>
</protein>
<dbReference type="OMA" id="YFWRTLA"/>
<dbReference type="AlphaFoldDB" id="A0A179I5A0"/>
<accession>A0A179I5A0</accession>
<dbReference type="InterPro" id="IPR049176">
    <property type="entry name" value="COG5_N"/>
</dbReference>
<dbReference type="InterPro" id="IPR048485">
    <property type="entry name" value="COG5_helical"/>
</dbReference>
<dbReference type="Pfam" id="PF10392">
    <property type="entry name" value="COG5_N"/>
    <property type="match status" value="1"/>
</dbReference>
<dbReference type="OrthoDB" id="18786at2759"/>
<proteinExistence type="predicted"/>
<dbReference type="Proteomes" id="UP000243081">
    <property type="component" value="Unassembled WGS sequence"/>
</dbReference>
<gene>
    <name evidence="8" type="ORF">LLEC1_00577</name>
</gene>
<evidence type="ECO:0000256" key="2">
    <source>
        <dbReference type="ARBA" id="ARBA00020974"/>
    </source>
</evidence>
<dbReference type="GO" id="GO:0000139">
    <property type="term" value="C:Golgi membrane"/>
    <property type="evidence" value="ECO:0007669"/>
    <property type="project" value="UniProtKB-SubCell"/>
</dbReference>
<evidence type="ECO:0000313" key="8">
    <source>
        <dbReference type="EMBL" id="OAQ96899.1"/>
    </source>
</evidence>
<dbReference type="InterPro" id="IPR019465">
    <property type="entry name" value="Cog5"/>
</dbReference>
<sequence>MMAASTALRPESPQDDHEPSYIDYETFLSPEFSATSFANSLVLATNNPQDSPLDLSTPLSRVLFDAQEIDSHIDLLTTRSAVPLFEHAGSQVKASKKIVNELDAQISSLNASYRQLEKEVIDKHAEAEEVRQVALRLWETLALSQSVARCLQLGKTLEIQTAELGGSGFDDDHTALIRCSYTILSLREILDSKAPGEEGHGLQKVDTIRSLQDSVITPIERSVREASERFIREFQVPVNMPFAQGEQAKARITSALTALYLLSPTTGTKAEKWTPRLLVQALDTYIRSSLQTSISTLARSLGQLSSLDKALGEVTTKCQTIVALEFILDGIRPPEHPLLAVSPHAHVPNFLQPVLSQLETGSLASYFWRTMAGSLSSRVQDIIARGGAVARTLKANKNNVGDTIRQAVGRGSQLPGSFVGPKTRAKSDANWDREIAVMVGSVVNNLGR</sequence>
<dbReference type="Pfam" id="PF20649">
    <property type="entry name" value="COG5_C"/>
    <property type="match status" value="1"/>
</dbReference>
<organism evidence="8 9">
    <name type="scientific">Cordyceps confragosa</name>
    <name type="common">Lecanicillium lecanii</name>
    <dbReference type="NCBI Taxonomy" id="2714763"/>
    <lineage>
        <taxon>Eukaryota</taxon>
        <taxon>Fungi</taxon>
        <taxon>Dikarya</taxon>
        <taxon>Ascomycota</taxon>
        <taxon>Pezizomycotina</taxon>
        <taxon>Sordariomycetes</taxon>
        <taxon>Hypocreomycetidae</taxon>
        <taxon>Hypocreales</taxon>
        <taxon>Cordycipitaceae</taxon>
        <taxon>Akanthomyces</taxon>
    </lineage>
</organism>